<proteinExistence type="predicted"/>
<evidence type="ECO:0000313" key="2">
    <source>
        <dbReference type="EMBL" id="OOS00771.1"/>
    </source>
</evidence>
<evidence type="ECO:0000256" key="1">
    <source>
        <dbReference type="SAM" id="Phobius"/>
    </source>
</evidence>
<dbReference type="EMBL" id="MUYA01000001">
    <property type="protein sequence ID" value="OOS00771.1"/>
    <property type="molecule type" value="Genomic_DNA"/>
</dbReference>
<dbReference type="Proteomes" id="UP000190867">
    <property type="component" value="Unassembled WGS sequence"/>
</dbReference>
<feature type="transmembrane region" description="Helical" evidence="1">
    <location>
        <begin position="26"/>
        <end position="48"/>
    </location>
</feature>
<name>A0A1T0AVE9_9PAST</name>
<feature type="transmembrane region" description="Helical" evidence="1">
    <location>
        <begin position="77"/>
        <end position="102"/>
    </location>
</feature>
<dbReference type="NCBIfam" id="NF008528">
    <property type="entry name" value="PRK11463.1-2"/>
    <property type="match status" value="1"/>
</dbReference>
<evidence type="ECO:0008006" key="4">
    <source>
        <dbReference type="Google" id="ProtNLM"/>
    </source>
</evidence>
<keyword evidence="1" id="KW-1133">Transmembrane helix</keyword>
<protein>
    <recommendedName>
        <fullName evidence="4">Membrane protein FxsA</fullName>
    </recommendedName>
</protein>
<dbReference type="PANTHER" id="PTHR35335">
    <property type="entry name" value="UPF0716 PROTEIN FXSA"/>
    <property type="match status" value="1"/>
</dbReference>
<gene>
    <name evidence="2" type="ORF">B0187_00270</name>
</gene>
<dbReference type="GO" id="GO:0016020">
    <property type="term" value="C:membrane"/>
    <property type="evidence" value="ECO:0007669"/>
    <property type="project" value="InterPro"/>
</dbReference>
<dbReference type="Pfam" id="PF04186">
    <property type="entry name" value="FxsA"/>
    <property type="match status" value="1"/>
</dbReference>
<accession>A0A1T0AVE9</accession>
<keyword evidence="1" id="KW-0812">Transmembrane</keyword>
<evidence type="ECO:0000313" key="3">
    <source>
        <dbReference type="Proteomes" id="UP000190867"/>
    </source>
</evidence>
<comment type="caution">
    <text evidence="2">The sequence shown here is derived from an EMBL/GenBank/DDBJ whole genome shotgun (WGS) entry which is preliminary data.</text>
</comment>
<dbReference type="InterPro" id="IPR007313">
    <property type="entry name" value="FxsA"/>
</dbReference>
<keyword evidence="3" id="KW-1185">Reference proteome</keyword>
<dbReference type="STRING" id="734.B0187_00270"/>
<dbReference type="AlphaFoldDB" id="A0A1T0AVE9"/>
<reference evidence="2 3" key="1">
    <citation type="submission" date="2017-02" db="EMBL/GenBank/DDBJ databases">
        <title>Draft genome sequence of Haemophilus paracuniculus CCUG 43573 type strain.</title>
        <authorList>
            <person name="Engstrom-Jakobsson H."/>
            <person name="Salva-Serra F."/>
            <person name="Thorell K."/>
            <person name="Gonzales-Siles L."/>
            <person name="Karlsson R."/>
            <person name="Boulund F."/>
            <person name="Engstrand L."/>
            <person name="Kristiansson E."/>
            <person name="Moore E."/>
        </authorList>
    </citation>
    <scope>NUCLEOTIDE SEQUENCE [LARGE SCALE GENOMIC DNA]</scope>
    <source>
        <strain evidence="2 3">CCUG 43573</strain>
    </source>
</reference>
<sequence>MPILIFLLAIFFYIYAEISLLVFIGSNLGVIPLIFLMIGISVAGLWLIKLRGAFTLLAIRQQLSEGKIPTQAVISSLFFAIAGVLLLIPGFLSDILAIILILPPTRKLTEAYLFKFLKTKVNFAFFRSSPNQPHSQSTVFDAEFEKQQDSDKWIK</sequence>
<dbReference type="OrthoDB" id="9792788at2"/>
<organism evidence="2 3">
    <name type="scientific">Haemophilus paracuniculus</name>
    <dbReference type="NCBI Taxonomy" id="734"/>
    <lineage>
        <taxon>Bacteria</taxon>
        <taxon>Pseudomonadati</taxon>
        <taxon>Pseudomonadota</taxon>
        <taxon>Gammaproteobacteria</taxon>
        <taxon>Pasteurellales</taxon>
        <taxon>Pasteurellaceae</taxon>
        <taxon>Haemophilus</taxon>
    </lineage>
</organism>
<dbReference type="RefSeq" id="WP_078235640.1">
    <property type="nucleotide sequence ID" value="NZ_MUYA01000001.1"/>
</dbReference>
<keyword evidence="1" id="KW-0472">Membrane</keyword>
<dbReference type="PANTHER" id="PTHR35335:SF1">
    <property type="entry name" value="UPF0716 PROTEIN FXSA"/>
    <property type="match status" value="1"/>
</dbReference>